<reference evidence="2" key="1">
    <citation type="submission" date="2017-02" db="EMBL/GenBank/DDBJ databases">
        <authorList>
            <person name="Varghese N."/>
            <person name="Submissions S."/>
        </authorList>
    </citation>
    <scope>NUCLEOTIDE SEQUENCE [LARGE SCALE GENOMIC DNA]</scope>
    <source>
        <strain evidence="2">R11H</strain>
    </source>
</reference>
<evidence type="ECO:0000313" key="2">
    <source>
        <dbReference type="Proteomes" id="UP000190044"/>
    </source>
</evidence>
<evidence type="ECO:0000313" key="1">
    <source>
        <dbReference type="EMBL" id="SKB85116.1"/>
    </source>
</evidence>
<organism evidence="1 2">
    <name type="scientific">Sphingopyxis flava</name>
    <dbReference type="NCBI Taxonomy" id="1507287"/>
    <lineage>
        <taxon>Bacteria</taxon>
        <taxon>Pseudomonadati</taxon>
        <taxon>Pseudomonadota</taxon>
        <taxon>Alphaproteobacteria</taxon>
        <taxon>Sphingomonadales</taxon>
        <taxon>Sphingomonadaceae</taxon>
        <taxon>Sphingopyxis</taxon>
    </lineage>
</organism>
<dbReference type="AlphaFoldDB" id="A0A1T5EMK1"/>
<keyword evidence="2" id="KW-1185">Reference proteome</keyword>
<accession>A0A1T5EMK1</accession>
<proteinExistence type="predicted"/>
<gene>
    <name evidence="1" type="ORF">SAMN06295937_102334</name>
</gene>
<dbReference type="EMBL" id="FUYP01000023">
    <property type="protein sequence ID" value="SKB85116.1"/>
    <property type="molecule type" value="Genomic_DNA"/>
</dbReference>
<sequence>MGRVKVQLRMPPRSAFDKFERETRARLEAAALNATHVAASQAKSLIRREMAAAALGRLGNAVDGGSDLEKHRAPRRSAAGFAASGWVHIRSQSDRTRGAIEAYTAGADIAPRRGRYLWIPGVDIPARAGRARMTPEAYYRAGLDKKIGPLIPIVSDGRPLLIVEGASVSASGKARSAKGLTKRGKLRKGQIAKPVIVAFIGIRRTSREARVDVPAIMREMQAKVPGLVAEQLNRR</sequence>
<name>A0A1T5EMK1_9SPHN</name>
<dbReference type="Proteomes" id="UP000190044">
    <property type="component" value="Unassembled WGS sequence"/>
</dbReference>
<protein>
    <submittedName>
        <fullName evidence="1">Uncharacterized protein</fullName>
    </submittedName>
</protein>